<keyword evidence="6" id="KW-1185">Reference proteome</keyword>
<dbReference type="PANTHER" id="PTHR46470">
    <property type="entry name" value="N-ACYLNEURAMINATE-9-PHOSPHATASE"/>
    <property type="match status" value="1"/>
</dbReference>
<evidence type="ECO:0000313" key="5">
    <source>
        <dbReference type="EMBL" id="MBB6162589.1"/>
    </source>
</evidence>
<dbReference type="PRINTS" id="PR00413">
    <property type="entry name" value="HADHALOGNASE"/>
</dbReference>
<dbReference type="NCBIfam" id="TIGR01662">
    <property type="entry name" value="HAD-SF-IIIA"/>
    <property type="match status" value="1"/>
</dbReference>
<dbReference type="Pfam" id="PF00702">
    <property type="entry name" value="Hydrolase"/>
    <property type="match status" value="1"/>
</dbReference>
<keyword evidence="2" id="KW-0479">Metal-binding</keyword>
<sequence length="226" mass="26072">MIPAVMFDLDETLFDRSSSLRIFIQQQFLRIAIGRFRNFNELADRFLQLDNRGRVSKRDVYRTIVDEIGSSNEHLAGDLFDDYEVNAWRYARPFEDTRDTLLWLRNAGIKTAIVSNGQTHIQLRTLLALNLDRLVDTYLISEQEGCRKPDAAIFLKAAERLSVKVEDCLFVGDSPEADILGARSVGMRTVWFPNGAEWPHAYSFEPSATISRLQELRPIIEHWHRA</sequence>
<dbReference type="AlphaFoldDB" id="A0A7W9Y5X7"/>
<gene>
    <name evidence="5" type="ORF">HNQ72_002407</name>
</gene>
<keyword evidence="4" id="KW-0460">Magnesium</keyword>
<dbReference type="Gene3D" id="1.10.150.520">
    <property type="match status" value="1"/>
</dbReference>
<organism evidence="5 6">
    <name type="scientific">Rhizobium wenxiniae</name>
    <dbReference type="NCBI Taxonomy" id="1737357"/>
    <lineage>
        <taxon>Bacteria</taxon>
        <taxon>Pseudomonadati</taxon>
        <taxon>Pseudomonadota</taxon>
        <taxon>Alphaproteobacteria</taxon>
        <taxon>Hyphomicrobiales</taxon>
        <taxon>Rhizobiaceae</taxon>
        <taxon>Rhizobium/Agrobacterium group</taxon>
        <taxon>Rhizobium</taxon>
    </lineage>
</organism>
<dbReference type="SUPFAM" id="SSF56784">
    <property type="entry name" value="HAD-like"/>
    <property type="match status" value="1"/>
</dbReference>
<dbReference type="NCBIfam" id="TIGR01549">
    <property type="entry name" value="HAD-SF-IA-v1"/>
    <property type="match status" value="1"/>
</dbReference>
<dbReference type="SFLD" id="SFLDS00003">
    <property type="entry name" value="Haloacid_Dehalogenase"/>
    <property type="match status" value="1"/>
</dbReference>
<dbReference type="SFLD" id="SFLDG01129">
    <property type="entry name" value="C1.5:_HAD__Beta-PGM__Phosphata"/>
    <property type="match status" value="1"/>
</dbReference>
<dbReference type="Proteomes" id="UP000547879">
    <property type="component" value="Unassembled WGS sequence"/>
</dbReference>
<accession>A0A7W9Y5X7</accession>
<dbReference type="InterPro" id="IPR023214">
    <property type="entry name" value="HAD_sf"/>
</dbReference>
<dbReference type="RefSeq" id="WP_183992441.1">
    <property type="nucleotide sequence ID" value="NZ_BMHW01000002.1"/>
</dbReference>
<name>A0A7W9Y5X7_9HYPH</name>
<keyword evidence="3 5" id="KW-0378">Hydrolase</keyword>
<dbReference type="InterPro" id="IPR006439">
    <property type="entry name" value="HAD-SF_hydro_IA"/>
</dbReference>
<dbReference type="InterPro" id="IPR006549">
    <property type="entry name" value="HAD-SF_hydro_IIIA"/>
</dbReference>
<dbReference type="InterPro" id="IPR036412">
    <property type="entry name" value="HAD-like_sf"/>
</dbReference>
<dbReference type="Gene3D" id="3.40.50.1000">
    <property type="entry name" value="HAD superfamily/HAD-like"/>
    <property type="match status" value="1"/>
</dbReference>
<evidence type="ECO:0000256" key="3">
    <source>
        <dbReference type="ARBA" id="ARBA00022801"/>
    </source>
</evidence>
<dbReference type="EMBL" id="JACHEG010000002">
    <property type="protein sequence ID" value="MBB6162589.1"/>
    <property type="molecule type" value="Genomic_DNA"/>
</dbReference>
<dbReference type="GO" id="GO:0016791">
    <property type="term" value="F:phosphatase activity"/>
    <property type="evidence" value="ECO:0007669"/>
    <property type="project" value="TreeGrafter"/>
</dbReference>
<evidence type="ECO:0000313" key="6">
    <source>
        <dbReference type="Proteomes" id="UP000547879"/>
    </source>
</evidence>
<proteinExistence type="predicted"/>
<evidence type="ECO:0000256" key="1">
    <source>
        <dbReference type="ARBA" id="ARBA00001946"/>
    </source>
</evidence>
<dbReference type="GO" id="GO:0046872">
    <property type="term" value="F:metal ion binding"/>
    <property type="evidence" value="ECO:0007669"/>
    <property type="project" value="UniProtKB-KW"/>
</dbReference>
<comment type="cofactor">
    <cofactor evidence="1">
        <name>Mg(2+)</name>
        <dbReference type="ChEBI" id="CHEBI:18420"/>
    </cofactor>
</comment>
<dbReference type="GO" id="GO:0044281">
    <property type="term" value="P:small molecule metabolic process"/>
    <property type="evidence" value="ECO:0007669"/>
    <property type="project" value="UniProtKB-ARBA"/>
</dbReference>
<comment type="caution">
    <text evidence="5">The sequence shown here is derived from an EMBL/GenBank/DDBJ whole genome shotgun (WGS) entry which is preliminary data.</text>
</comment>
<dbReference type="PANTHER" id="PTHR46470:SF2">
    <property type="entry name" value="GLYCERALDEHYDE 3-PHOSPHATE PHOSPHATASE"/>
    <property type="match status" value="1"/>
</dbReference>
<reference evidence="5 6" key="1">
    <citation type="submission" date="2020-08" db="EMBL/GenBank/DDBJ databases">
        <title>Genomic Encyclopedia of Type Strains, Phase IV (KMG-IV): sequencing the most valuable type-strain genomes for metagenomic binning, comparative biology and taxonomic classification.</title>
        <authorList>
            <person name="Goeker M."/>
        </authorList>
    </citation>
    <scope>NUCLEOTIDE SEQUENCE [LARGE SCALE GENOMIC DNA]</scope>
    <source>
        <strain evidence="5 6">DSM 100734</strain>
    </source>
</reference>
<dbReference type="NCBIfam" id="TIGR01509">
    <property type="entry name" value="HAD-SF-IA-v3"/>
    <property type="match status" value="1"/>
</dbReference>
<dbReference type="InterPro" id="IPR051400">
    <property type="entry name" value="HAD-like_hydrolase"/>
</dbReference>
<evidence type="ECO:0000256" key="4">
    <source>
        <dbReference type="ARBA" id="ARBA00022842"/>
    </source>
</evidence>
<protein>
    <submittedName>
        <fullName evidence="5">Putative hydrolase of the HAD superfamily</fullName>
    </submittedName>
</protein>
<evidence type="ECO:0000256" key="2">
    <source>
        <dbReference type="ARBA" id="ARBA00022723"/>
    </source>
</evidence>